<gene>
    <name evidence="1" type="ORF">SAMN05444168_2964</name>
</gene>
<dbReference type="InterPro" id="IPR017853">
    <property type="entry name" value="GH"/>
</dbReference>
<dbReference type="SUPFAM" id="SSF51445">
    <property type="entry name" value="(Trans)glycosidases"/>
    <property type="match status" value="1"/>
</dbReference>
<name>A0A1N6H3V1_9BURK</name>
<protein>
    <recommendedName>
        <fullName evidence="3">Calcium-binding protein</fullName>
    </recommendedName>
</protein>
<organism evidence="1 2">
    <name type="scientific">Paraburkholderia phenazinium</name>
    <dbReference type="NCBI Taxonomy" id="60549"/>
    <lineage>
        <taxon>Bacteria</taxon>
        <taxon>Pseudomonadati</taxon>
        <taxon>Pseudomonadota</taxon>
        <taxon>Betaproteobacteria</taxon>
        <taxon>Burkholderiales</taxon>
        <taxon>Burkholderiaceae</taxon>
        <taxon>Paraburkholderia</taxon>
    </lineage>
</organism>
<proteinExistence type="predicted"/>
<evidence type="ECO:0008006" key="3">
    <source>
        <dbReference type="Google" id="ProtNLM"/>
    </source>
</evidence>
<sequence length="496" mass="53526">MIDEYASILGEPIELPAWRKARGTGNLPAQGVPVKHSAATAHNVLASPAAPPGARHARRERPYRAFGVRTAASLAASLCALACASTVQAADAVHAMPTDAFIETLAVITHVNYTDGAYVNVHNVADDLAWLGIHYVRDYAPGDSPPFSTYVYLAQRGVKFNFLTGSKFVEAIGQAAKLNAAVPGSVAAVEGFNEINNWPIPYHGLTGTAAGLAVQREIFTRVHATPELKGVPVYDLTGYDEKTVDTRADSADYANQHVYPQNGEQPTYNANGDRWMGSAIDVVKKYHLPLVITEFGYFSMPQAGWYMIGVDERTQAKGILNGYMDAAAAGVKRTYVYELLDEKPDPDSKSGEMHYGLFRNDNSPKPVAEAIRNLTSILNDGAPHRANGASQGTLAYTLQGMPVSANSLLLQKKDGRFVLALWNETPIWNREKGKPLTSPPASVELDLGAQVSRIDVYDPLVSATPGASHRDLRQLTVDVPDHVILLEITPANTPGT</sequence>
<evidence type="ECO:0000313" key="2">
    <source>
        <dbReference type="Proteomes" id="UP000184693"/>
    </source>
</evidence>
<dbReference type="Proteomes" id="UP000184693">
    <property type="component" value="Unassembled WGS sequence"/>
</dbReference>
<reference evidence="1 2" key="1">
    <citation type="submission" date="2016-11" db="EMBL/GenBank/DDBJ databases">
        <authorList>
            <person name="Jaros S."/>
            <person name="Januszkiewicz K."/>
            <person name="Wedrychowicz H."/>
        </authorList>
    </citation>
    <scope>NUCLEOTIDE SEQUENCE [LARGE SCALE GENOMIC DNA]</scope>
    <source>
        <strain evidence="1 2">GAS86</strain>
    </source>
</reference>
<evidence type="ECO:0000313" key="1">
    <source>
        <dbReference type="EMBL" id="SIO14460.1"/>
    </source>
</evidence>
<dbReference type="Gene3D" id="3.20.20.80">
    <property type="entry name" value="Glycosidases"/>
    <property type="match status" value="1"/>
</dbReference>
<dbReference type="EMBL" id="FSRM01000001">
    <property type="protein sequence ID" value="SIO14460.1"/>
    <property type="molecule type" value="Genomic_DNA"/>
</dbReference>
<dbReference type="AlphaFoldDB" id="A0A1N6H3V1"/>
<accession>A0A1N6H3V1</accession>